<evidence type="ECO:0000256" key="2">
    <source>
        <dbReference type="ARBA" id="ARBA00006176"/>
    </source>
</evidence>
<evidence type="ECO:0008006" key="9">
    <source>
        <dbReference type="Google" id="ProtNLM"/>
    </source>
</evidence>
<name>A0A7M5WUG6_9CNID</name>
<accession>A0A7M5WUG6</accession>
<sequence>MAGQVKYDILPFIDTSGKDSFEAGGNTSNGSQDVKTENKTATKSEDIESTRIDHAKSFSKFQNKYLDTSRADFSDSISLNQKTGFDLRSIYEIVGERVVKETPQQKYQRLQSELAELSTELEQIKELNETKTNEQNPVLLAEQVKKLQTELHNLHLEKVLGPATTGTNGVEPGTWSKQISSHLKSFNDTKSSEEGVKESGIVYEMYYKPEHAKFSQTSKISELENKLKAIENYVGKDTGKMQTVISDPDTQSATLMDTTAAIHAKLTLFDVSHIEIIAARLQGLLHCINEISQKKETIENAERETKINELHQLVTSWESVASVVPDLIERLTALRSLNDQATNFSQSLDHLSSTQHVIRDQLRTQKDTLDKYEKSFAVNVQSIQANCASLESRITELMKKVGS</sequence>
<dbReference type="InterPro" id="IPR028133">
    <property type="entry name" value="Dynamitin"/>
</dbReference>
<reference evidence="7" key="1">
    <citation type="submission" date="2021-01" db="UniProtKB">
        <authorList>
            <consortium name="EnsemblMetazoa"/>
        </authorList>
    </citation>
    <scope>IDENTIFICATION</scope>
</reference>
<keyword evidence="3" id="KW-0963">Cytoplasm</keyword>
<keyword evidence="5" id="KW-0175">Coiled coil</keyword>
<evidence type="ECO:0000313" key="7">
    <source>
        <dbReference type="EnsemblMetazoa" id="CLYHEMP013294.1"/>
    </source>
</evidence>
<dbReference type="PANTHER" id="PTHR15346">
    <property type="entry name" value="DYNACTIN SUBUNIT"/>
    <property type="match status" value="1"/>
</dbReference>
<dbReference type="Pfam" id="PF04912">
    <property type="entry name" value="Dynamitin"/>
    <property type="match status" value="1"/>
</dbReference>
<comment type="subcellular location">
    <subcellularLocation>
        <location evidence="1">Cytoplasm</location>
    </subcellularLocation>
</comment>
<feature type="region of interest" description="Disordered" evidence="6">
    <location>
        <begin position="16"/>
        <end position="46"/>
    </location>
</feature>
<dbReference type="RefSeq" id="XP_066928705.1">
    <property type="nucleotide sequence ID" value="XM_067072604.1"/>
</dbReference>
<evidence type="ECO:0000313" key="8">
    <source>
        <dbReference type="Proteomes" id="UP000594262"/>
    </source>
</evidence>
<dbReference type="AlphaFoldDB" id="A0A7M5WUG6"/>
<dbReference type="EnsemblMetazoa" id="CLYHEMT013294.1">
    <property type="protein sequence ID" value="CLYHEMP013294.1"/>
    <property type="gene ID" value="CLYHEMG013294"/>
</dbReference>
<evidence type="ECO:0000256" key="4">
    <source>
        <dbReference type="ARBA" id="ARBA00023017"/>
    </source>
</evidence>
<dbReference type="Proteomes" id="UP000594262">
    <property type="component" value="Unplaced"/>
</dbReference>
<keyword evidence="4" id="KW-0243">Dynein</keyword>
<evidence type="ECO:0000256" key="5">
    <source>
        <dbReference type="SAM" id="Coils"/>
    </source>
</evidence>
<feature type="coiled-coil region" evidence="5">
    <location>
        <begin position="107"/>
        <end position="134"/>
    </location>
</feature>
<dbReference type="GO" id="GO:0007017">
    <property type="term" value="P:microtubule-based process"/>
    <property type="evidence" value="ECO:0007669"/>
    <property type="project" value="InterPro"/>
</dbReference>
<evidence type="ECO:0000256" key="1">
    <source>
        <dbReference type="ARBA" id="ARBA00004496"/>
    </source>
</evidence>
<keyword evidence="8" id="KW-1185">Reference proteome</keyword>
<evidence type="ECO:0000256" key="3">
    <source>
        <dbReference type="ARBA" id="ARBA00022490"/>
    </source>
</evidence>
<protein>
    <recommendedName>
        <fullName evidence="9">Dynactin subunit 2</fullName>
    </recommendedName>
</protein>
<proteinExistence type="inferred from homology"/>
<dbReference type="GO" id="GO:0005869">
    <property type="term" value="C:dynactin complex"/>
    <property type="evidence" value="ECO:0007669"/>
    <property type="project" value="InterPro"/>
</dbReference>
<feature type="compositionally biased region" description="Basic and acidic residues" evidence="6">
    <location>
        <begin position="34"/>
        <end position="46"/>
    </location>
</feature>
<dbReference type="GeneID" id="136816274"/>
<organism evidence="7 8">
    <name type="scientific">Clytia hemisphaerica</name>
    <dbReference type="NCBI Taxonomy" id="252671"/>
    <lineage>
        <taxon>Eukaryota</taxon>
        <taxon>Metazoa</taxon>
        <taxon>Cnidaria</taxon>
        <taxon>Hydrozoa</taxon>
        <taxon>Hydroidolina</taxon>
        <taxon>Leptothecata</taxon>
        <taxon>Obeliida</taxon>
        <taxon>Clytiidae</taxon>
        <taxon>Clytia</taxon>
    </lineage>
</organism>
<evidence type="ECO:0000256" key="6">
    <source>
        <dbReference type="SAM" id="MobiDB-lite"/>
    </source>
</evidence>
<comment type="similarity">
    <text evidence="2">Belongs to the dynactin subunit 2 family.</text>
</comment>
<dbReference type="GO" id="GO:0030286">
    <property type="term" value="C:dynein complex"/>
    <property type="evidence" value="ECO:0007669"/>
    <property type="project" value="UniProtKB-KW"/>
</dbReference>
<dbReference type="GO" id="GO:0005737">
    <property type="term" value="C:cytoplasm"/>
    <property type="evidence" value="ECO:0007669"/>
    <property type="project" value="UniProtKB-SubCell"/>
</dbReference>
<dbReference type="OrthoDB" id="4977at2759"/>